<dbReference type="InterPro" id="IPR058341">
    <property type="entry name" value="DUF8028"/>
</dbReference>
<comment type="caution">
    <text evidence="2">The sequence shown here is derived from an EMBL/GenBank/DDBJ whole genome shotgun (WGS) entry which is preliminary data.</text>
</comment>
<evidence type="ECO:0000313" key="2">
    <source>
        <dbReference type="EMBL" id="MBX0305911.1"/>
    </source>
</evidence>
<accession>A0A8J7YMA7</accession>
<feature type="transmembrane region" description="Helical" evidence="1">
    <location>
        <begin position="58"/>
        <end position="77"/>
    </location>
</feature>
<name>A0A8J7YMA7_9EURY</name>
<evidence type="ECO:0000313" key="3">
    <source>
        <dbReference type="Proteomes" id="UP000783863"/>
    </source>
</evidence>
<evidence type="ECO:0000256" key="1">
    <source>
        <dbReference type="SAM" id="Phobius"/>
    </source>
</evidence>
<dbReference type="Proteomes" id="UP000783863">
    <property type="component" value="Unassembled WGS sequence"/>
</dbReference>
<dbReference type="RefSeq" id="WP_220590100.1">
    <property type="nucleotide sequence ID" value="NZ_RKLQ01000006.1"/>
</dbReference>
<keyword evidence="1" id="KW-1133">Transmembrane helix</keyword>
<feature type="transmembrane region" description="Helical" evidence="1">
    <location>
        <begin position="32"/>
        <end position="51"/>
    </location>
</feature>
<keyword evidence="1" id="KW-0472">Membrane</keyword>
<reference evidence="2" key="1">
    <citation type="submission" date="2021-06" db="EMBL/GenBank/DDBJ databases">
        <title>Halomicroarcula sp. F24A a new haloarchaeum isolated from saline soil.</title>
        <authorList>
            <person name="Duran-Viseras A."/>
            <person name="Sanchez-Porro C."/>
            <person name="Ventosa A."/>
        </authorList>
    </citation>
    <scope>NUCLEOTIDE SEQUENCE</scope>
    <source>
        <strain evidence="2">F24A</strain>
    </source>
</reference>
<keyword evidence="3" id="KW-1185">Reference proteome</keyword>
<proteinExistence type="predicted"/>
<organism evidence="2 3">
    <name type="scientific">Haloarcula salinisoli</name>
    <dbReference type="NCBI Taxonomy" id="2487746"/>
    <lineage>
        <taxon>Archaea</taxon>
        <taxon>Methanobacteriati</taxon>
        <taxon>Methanobacteriota</taxon>
        <taxon>Stenosarchaea group</taxon>
        <taxon>Halobacteria</taxon>
        <taxon>Halobacteriales</taxon>
        <taxon>Haloarculaceae</taxon>
        <taxon>Haloarcula</taxon>
    </lineage>
</organism>
<dbReference type="AlphaFoldDB" id="A0A8J7YMA7"/>
<protein>
    <submittedName>
        <fullName evidence="2">Uncharacterized protein</fullName>
    </submittedName>
</protein>
<keyword evidence="1" id="KW-0812">Transmembrane</keyword>
<gene>
    <name evidence="2" type="ORF">EGD98_19890</name>
</gene>
<sequence length="81" mass="8145">MSTLDPSTPGLPARTPDVGALVGTLRRAVSGAAFWASIPLPLVIVAVLLSGTATATPMVFVGLVVLNACCAAIGHTYTPAR</sequence>
<dbReference type="EMBL" id="RKLQ01000006">
    <property type="protein sequence ID" value="MBX0305911.1"/>
    <property type="molecule type" value="Genomic_DNA"/>
</dbReference>
<dbReference type="Pfam" id="PF26071">
    <property type="entry name" value="DUF8028"/>
    <property type="match status" value="1"/>
</dbReference>